<gene>
    <name evidence="1" type="ORF">F8158_28000</name>
</gene>
<comment type="caution">
    <text evidence="1">The sequence shown here is derived from an EMBL/GenBank/DDBJ whole genome shotgun (WGS) entry which is preliminary data.</text>
</comment>
<dbReference type="Proteomes" id="UP000477920">
    <property type="component" value="Unassembled WGS sequence"/>
</dbReference>
<dbReference type="EMBL" id="WBPB01000074">
    <property type="protein sequence ID" value="KAB2491146.1"/>
    <property type="molecule type" value="Genomic_DNA"/>
</dbReference>
<dbReference type="Pfam" id="PF14022">
    <property type="entry name" value="DUF4238"/>
    <property type="match status" value="1"/>
</dbReference>
<name>A0AB34D261_BACCE</name>
<organism evidence="1 2">
    <name type="scientific">Bacillus cereus</name>
    <dbReference type="NCBI Taxonomy" id="1396"/>
    <lineage>
        <taxon>Bacteria</taxon>
        <taxon>Bacillati</taxon>
        <taxon>Bacillota</taxon>
        <taxon>Bacilli</taxon>
        <taxon>Bacillales</taxon>
        <taxon>Bacillaceae</taxon>
        <taxon>Bacillus</taxon>
        <taxon>Bacillus cereus group</taxon>
    </lineage>
</organism>
<dbReference type="AlphaFoldDB" id="A0AB34D261"/>
<protein>
    <submittedName>
        <fullName evidence="1">DUF4238 domain-containing protein</fullName>
    </submittedName>
</protein>
<proteinExistence type="predicted"/>
<sequence>MLKNLVKNLQGGSKMKFDPNWNTDAVYHHLASQTYLKGWKHGDSSVYYIEKNDVNINGNWTRNTRRLAGIENFFSRRAGAFSANLTDCQKFFKPLKNYTVKHKDKTLINPIELNKYFNLYDEWKIYDSSFKEISISDKKRLKNIIKDIHIRDIEAGWSRLHENNWPSIRNDILNVISSNPKATRIPSVRKDEFINFMVSLEWRTEPTHPVLEESFKSVAAISLLKSNLNEIIPEDERMYPFLETPKEEFLHNMLLKYYHQFLNDNGPIYQEAQEIIQKMNIELLVSENSSEFITSDNPVCRFINGDGLLEYIFPITPQVACAVRKGKPYDGNNYSVVYLKKEEVFKYNQKLKDNCFNGYILHRPSLTYYFK</sequence>
<evidence type="ECO:0000313" key="2">
    <source>
        <dbReference type="Proteomes" id="UP000477920"/>
    </source>
</evidence>
<dbReference type="InterPro" id="IPR025332">
    <property type="entry name" value="DUF4238"/>
</dbReference>
<reference evidence="1 2" key="1">
    <citation type="submission" date="2019-10" db="EMBL/GenBank/DDBJ databases">
        <title>Bacillus from the desert of Cuatro Cinegas, Coahuila.</title>
        <authorList>
            <person name="Olmedo-Alvarez G."/>
            <person name="Saldana S."/>
            <person name="Barcelo D."/>
        </authorList>
    </citation>
    <scope>NUCLEOTIDE SEQUENCE [LARGE SCALE GENOMIC DNA]</scope>
    <source>
        <strain evidence="1 2">CH101a_3T</strain>
    </source>
</reference>
<accession>A0AB34D261</accession>
<evidence type="ECO:0000313" key="1">
    <source>
        <dbReference type="EMBL" id="KAB2491146.1"/>
    </source>
</evidence>